<gene>
    <name evidence="7" type="primary">murI</name>
    <name evidence="8" type="ORF">AU255_15280</name>
</gene>
<keyword evidence="9" id="KW-1185">Reference proteome</keyword>
<dbReference type="Gene3D" id="3.40.50.1860">
    <property type="match status" value="2"/>
</dbReference>
<evidence type="ECO:0000256" key="6">
    <source>
        <dbReference type="ARBA" id="ARBA00023316"/>
    </source>
</evidence>
<dbReference type="PANTHER" id="PTHR21198">
    <property type="entry name" value="GLUTAMATE RACEMASE"/>
    <property type="match status" value="1"/>
</dbReference>
<comment type="similarity">
    <text evidence="7">Belongs to the aspartate/glutamate racemases family.</text>
</comment>
<comment type="caution">
    <text evidence="8">The sequence shown here is derived from an EMBL/GenBank/DDBJ whole genome shotgun (WGS) entry which is preliminary data.</text>
</comment>
<evidence type="ECO:0000313" key="9">
    <source>
        <dbReference type="Proteomes" id="UP000191980"/>
    </source>
</evidence>
<dbReference type="STRING" id="1420851.AU255_15280"/>
<keyword evidence="6 7" id="KW-0961">Cell wall biogenesis/degradation</keyword>
<dbReference type="InterPro" id="IPR018187">
    <property type="entry name" value="Asp/Glu_racemase_AS_1"/>
</dbReference>
<evidence type="ECO:0000256" key="7">
    <source>
        <dbReference type="HAMAP-Rule" id="MF_00258"/>
    </source>
</evidence>
<keyword evidence="3 7" id="KW-0133">Cell shape</keyword>
<evidence type="ECO:0000256" key="5">
    <source>
        <dbReference type="ARBA" id="ARBA00023235"/>
    </source>
</evidence>
<keyword evidence="4 7" id="KW-0573">Peptidoglycan synthesis</keyword>
<feature type="active site" description="Proton donor/acceptor" evidence="7">
    <location>
        <position position="86"/>
    </location>
</feature>
<dbReference type="PANTHER" id="PTHR21198:SF2">
    <property type="entry name" value="GLUTAMATE RACEMASE"/>
    <property type="match status" value="1"/>
</dbReference>
<dbReference type="RefSeq" id="WP_080524175.1">
    <property type="nucleotide sequence ID" value="NZ_LPUF01000003.1"/>
</dbReference>
<dbReference type="Proteomes" id="UP000191980">
    <property type="component" value="Unassembled WGS sequence"/>
</dbReference>
<dbReference type="SUPFAM" id="SSF53681">
    <property type="entry name" value="Aspartate/glutamate racemase"/>
    <property type="match status" value="2"/>
</dbReference>
<dbReference type="NCBIfam" id="TIGR00067">
    <property type="entry name" value="glut_race"/>
    <property type="match status" value="1"/>
</dbReference>
<dbReference type="GO" id="GO:0008360">
    <property type="term" value="P:regulation of cell shape"/>
    <property type="evidence" value="ECO:0007669"/>
    <property type="project" value="UniProtKB-KW"/>
</dbReference>
<dbReference type="InterPro" id="IPR015942">
    <property type="entry name" value="Asp/Glu/hydantoin_racemase"/>
</dbReference>
<dbReference type="InterPro" id="IPR004391">
    <property type="entry name" value="Glu_race"/>
</dbReference>
<dbReference type="PROSITE" id="PS00923">
    <property type="entry name" value="ASP_GLU_RACEMASE_1"/>
    <property type="match status" value="1"/>
</dbReference>
<feature type="binding site" evidence="7">
    <location>
        <begin position="23"/>
        <end position="24"/>
    </location>
    <ligand>
        <name>substrate</name>
    </ligand>
</feature>
<dbReference type="PROSITE" id="PS00924">
    <property type="entry name" value="ASP_GLU_RACEMASE_2"/>
    <property type="match status" value="1"/>
</dbReference>
<organism evidence="8 9">
    <name type="scientific">Methyloprofundus sedimenti</name>
    <dbReference type="NCBI Taxonomy" id="1420851"/>
    <lineage>
        <taxon>Bacteria</taxon>
        <taxon>Pseudomonadati</taxon>
        <taxon>Pseudomonadota</taxon>
        <taxon>Gammaproteobacteria</taxon>
        <taxon>Methylococcales</taxon>
        <taxon>Methylococcaceae</taxon>
        <taxon>Methyloprofundus</taxon>
    </lineage>
</organism>
<protein>
    <recommendedName>
        <fullName evidence="2 7">Glutamate racemase</fullName>
        <ecNumber evidence="2 7">5.1.1.3</ecNumber>
    </recommendedName>
</protein>
<dbReference type="EMBL" id="LPUF01000003">
    <property type="protein sequence ID" value="OQK15953.1"/>
    <property type="molecule type" value="Genomic_DNA"/>
</dbReference>
<dbReference type="UniPathway" id="UPA00219"/>
<dbReference type="FunFam" id="3.40.50.1860:FF:000001">
    <property type="entry name" value="Glutamate racemase"/>
    <property type="match status" value="1"/>
</dbReference>
<accession>A0A1V8M3I2</accession>
<dbReference type="EC" id="5.1.1.3" evidence="2 7"/>
<feature type="active site" description="Proton donor/acceptor" evidence="7">
    <location>
        <position position="196"/>
    </location>
</feature>
<sequence>MSEQSILPLPNQPSDYRPIGVFDSGVGGISVLKHIHALLPHEQLFYVADSKYAPYGNKTPAEITARCFAIADFLIAKDAKALVVACNTATAAAIEAMRAKYKLPIFGMEPAVKPAAEASKNGVIGVLATVGTLKSAQFAALLESYGRNVKVVTQACVGLVECIERGELNTAHTKALIQQYCAPLLAEGADTIVLGCTHYPFVREMINDITGKEITLIDTGAAVANQLKRRLKAADLLLVNEQPASVHFWTNSTTADAKQVITQLWGESAEVNIL</sequence>
<dbReference type="OrthoDB" id="9801055at2"/>
<dbReference type="GO" id="GO:0009252">
    <property type="term" value="P:peptidoglycan biosynthetic process"/>
    <property type="evidence" value="ECO:0007669"/>
    <property type="project" value="UniProtKB-UniRule"/>
</dbReference>
<dbReference type="GO" id="GO:0008881">
    <property type="term" value="F:glutamate racemase activity"/>
    <property type="evidence" value="ECO:0007669"/>
    <property type="project" value="UniProtKB-UniRule"/>
</dbReference>
<name>A0A1V8M3I2_9GAMM</name>
<feature type="binding site" evidence="7">
    <location>
        <begin position="55"/>
        <end position="56"/>
    </location>
    <ligand>
        <name>substrate</name>
    </ligand>
</feature>
<keyword evidence="5 7" id="KW-0413">Isomerase</keyword>
<evidence type="ECO:0000313" key="8">
    <source>
        <dbReference type="EMBL" id="OQK15953.1"/>
    </source>
</evidence>
<evidence type="ECO:0000256" key="3">
    <source>
        <dbReference type="ARBA" id="ARBA00022960"/>
    </source>
</evidence>
<dbReference type="Pfam" id="PF01177">
    <property type="entry name" value="Asp_Glu_race"/>
    <property type="match status" value="1"/>
</dbReference>
<comment type="function">
    <text evidence="7">Provides the (R)-glutamate required for cell wall biosynthesis.</text>
</comment>
<dbReference type="GO" id="GO:0071555">
    <property type="term" value="P:cell wall organization"/>
    <property type="evidence" value="ECO:0007669"/>
    <property type="project" value="UniProtKB-KW"/>
</dbReference>
<comment type="pathway">
    <text evidence="7">Cell wall biogenesis; peptidoglycan biosynthesis.</text>
</comment>
<comment type="catalytic activity">
    <reaction evidence="1 7">
        <text>L-glutamate = D-glutamate</text>
        <dbReference type="Rhea" id="RHEA:12813"/>
        <dbReference type="ChEBI" id="CHEBI:29985"/>
        <dbReference type="ChEBI" id="CHEBI:29986"/>
        <dbReference type="EC" id="5.1.1.3"/>
    </reaction>
</comment>
<feature type="binding site" evidence="7">
    <location>
        <begin position="87"/>
        <end position="88"/>
    </location>
    <ligand>
        <name>substrate</name>
    </ligand>
</feature>
<feature type="binding site" evidence="7">
    <location>
        <begin position="197"/>
        <end position="198"/>
    </location>
    <ligand>
        <name>substrate</name>
    </ligand>
</feature>
<dbReference type="AlphaFoldDB" id="A0A1V8M3I2"/>
<reference evidence="8 9" key="1">
    <citation type="submission" date="2015-12" db="EMBL/GenBank/DDBJ databases">
        <authorList>
            <person name="Shamseldin A."/>
            <person name="Moawad H."/>
            <person name="Abd El-Rahim W.M."/>
            <person name="Sadowsky M.J."/>
        </authorList>
    </citation>
    <scope>NUCLEOTIDE SEQUENCE [LARGE SCALE GENOMIC DNA]</scope>
    <source>
        <strain evidence="8 9">WF1</strain>
    </source>
</reference>
<evidence type="ECO:0000256" key="4">
    <source>
        <dbReference type="ARBA" id="ARBA00022984"/>
    </source>
</evidence>
<proteinExistence type="inferred from homology"/>
<dbReference type="HAMAP" id="MF_00258">
    <property type="entry name" value="Glu_racemase"/>
    <property type="match status" value="1"/>
</dbReference>
<dbReference type="InterPro" id="IPR001920">
    <property type="entry name" value="Asp/Glu_race"/>
</dbReference>
<dbReference type="InterPro" id="IPR033134">
    <property type="entry name" value="Asp/Glu_racemase_AS_2"/>
</dbReference>
<evidence type="ECO:0000256" key="2">
    <source>
        <dbReference type="ARBA" id="ARBA00013090"/>
    </source>
</evidence>
<evidence type="ECO:0000256" key="1">
    <source>
        <dbReference type="ARBA" id="ARBA00001602"/>
    </source>
</evidence>